<dbReference type="AlphaFoldDB" id="A0A0R1V1A5"/>
<organism evidence="11 12">
    <name type="scientific">Liquorilactobacillus satsumensis DSM 16230 = JCM 12392</name>
    <dbReference type="NCBI Taxonomy" id="1423801"/>
    <lineage>
        <taxon>Bacteria</taxon>
        <taxon>Bacillati</taxon>
        <taxon>Bacillota</taxon>
        <taxon>Bacilli</taxon>
        <taxon>Lactobacillales</taxon>
        <taxon>Lactobacillaceae</taxon>
        <taxon>Liquorilactobacillus</taxon>
    </lineage>
</organism>
<dbReference type="CDD" id="cd06850">
    <property type="entry name" value="biotinyl_domain"/>
    <property type="match status" value="1"/>
</dbReference>
<dbReference type="InterPro" id="IPR011053">
    <property type="entry name" value="Single_hybrid_motif"/>
</dbReference>
<dbReference type="NCBIfam" id="TIGR00531">
    <property type="entry name" value="BCCP"/>
    <property type="match status" value="1"/>
</dbReference>
<dbReference type="InterPro" id="IPR001882">
    <property type="entry name" value="Biotin_BS"/>
</dbReference>
<evidence type="ECO:0000259" key="10">
    <source>
        <dbReference type="PROSITE" id="PS50968"/>
    </source>
</evidence>
<feature type="region of interest" description="Disordered" evidence="9">
    <location>
        <begin position="34"/>
        <end position="63"/>
    </location>
</feature>
<dbReference type="OrthoDB" id="9811735at2"/>
<protein>
    <recommendedName>
        <fullName evidence="2 8">Biotin carboxyl carrier protein of acetyl-CoA carboxylase</fullName>
    </recommendedName>
</protein>
<dbReference type="STRING" id="1423801.FD50_GL001878"/>
<evidence type="ECO:0000256" key="6">
    <source>
        <dbReference type="ARBA" id="ARBA00023160"/>
    </source>
</evidence>
<keyword evidence="12" id="KW-1185">Reference proteome</keyword>
<evidence type="ECO:0000256" key="2">
    <source>
        <dbReference type="ARBA" id="ARBA00017562"/>
    </source>
</evidence>
<dbReference type="SUPFAM" id="SSF51230">
    <property type="entry name" value="Single hybrid motif"/>
    <property type="match status" value="1"/>
</dbReference>
<comment type="function">
    <text evidence="8">This protein is a component of the acetyl coenzyme A carboxylase complex; first, biotin carboxylase catalyzes the carboxylation of the carrier protein and then the transcarboxylase transfers the carboxyl group to form malonyl-CoA.</text>
</comment>
<dbReference type="GO" id="GO:0009317">
    <property type="term" value="C:acetyl-CoA carboxylase complex"/>
    <property type="evidence" value="ECO:0007669"/>
    <property type="project" value="InterPro"/>
</dbReference>
<dbReference type="UniPathway" id="UPA00094"/>
<keyword evidence="5 8" id="KW-0443">Lipid metabolism</keyword>
<reference evidence="11 12" key="1">
    <citation type="journal article" date="2015" name="Genome Announc.">
        <title>Expanding the biotechnology potential of lactobacilli through comparative genomics of 213 strains and associated genera.</title>
        <authorList>
            <person name="Sun Z."/>
            <person name="Harris H.M."/>
            <person name="McCann A."/>
            <person name="Guo C."/>
            <person name="Argimon S."/>
            <person name="Zhang W."/>
            <person name="Yang X."/>
            <person name="Jeffery I.B."/>
            <person name="Cooney J.C."/>
            <person name="Kagawa T.F."/>
            <person name="Liu W."/>
            <person name="Song Y."/>
            <person name="Salvetti E."/>
            <person name="Wrobel A."/>
            <person name="Rasinkangas P."/>
            <person name="Parkhill J."/>
            <person name="Rea M.C."/>
            <person name="O'Sullivan O."/>
            <person name="Ritari J."/>
            <person name="Douillard F.P."/>
            <person name="Paul Ross R."/>
            <person name="Yang R."/>
            <person name="Briner A.E."/>
            <person name="Felis G.E."/>
            <person name="de Vos W.M."/>
            <person name="Barrangou R."/>
            <person name="Klaenhammer T.R."/>
            <person name="Caufield P.W."/>
            <person name="Cui Y."/>
            <person name="Zhang H."/>
            <person name="O'Toole P.W."/>
        </authorList>
    </citation>
    <scope>NUCLEOTIDE SEQUENCE [LARGE SCALE GENOMIC DNA]</scope>
    <source>
        <strain evidence="11 12">DSM 16230</strain>
    </source>
</reference>
<dbReference type="Pfam" id="PF00364">
    <property type="entry name" value="Biotin_lipoyl"/>
    <property type="match status" value="1"/>
</dbReference>
<dbReference type="GeneID" id="98309108"/>
<dbReference type="InterPro" id="IPR000089">
    <property type="entry name" value="Biotin_lipoyl"/>
</dbReference>
<evidence type="ECO:0000256" key="9">
    <source>
        <dbReference type="SAM" id="MobiDB-lite"/>
    </source>
</evidence>
<dbReference type="PANTHER" id="PTHR45266:SF3">
    <property type="entry name" value="OXALOACETATE DECARBOXYLASE ALPHA CHAIN"/>
    <property type="match status" value="1"/>
</dbReference>
<evidence type="ECO:0000256" key="4">
    <source>
        <dbReference type="ARBA" id="ARBA00022832"/>
    </source>
</evidence>
<evidence type="ECO:0000256" key="8">
    <source>
        <dbReference type="RuleBase" id="RU364072"/>
    </source>
</evidence>
<dbReference type="GO" id="GO:0006633">
    <property type="term" value="P:fatty acid biosynthetic process"/>
    <property type="evidence" value="ECO:0007669"/>
    <property type="project" value="UniProtKB-UniPathway"/>
</dbReference>
<evidence type="ECO:0000313" key="12">
    <source>
        <dbReference type="Proteomes" id="UP000051166"/>
    </source>
</evidence>
<keyword evidence="4 8" id="KW-0276">Fatty acid metabolism</keyword>
<accession>A0A0R1V1A5</accession>
<evidence type="ECO:0000256" key="3">
    <source>
        <dbReference type="ARBA" id="ARBA00022516"/>
    </source>
</evidence>
<dbReference type="EMBL" id="AZFQ01000054">
    <property type="protein sequence ID" value="KRL96936.1"/>
    <property type="molecule type" value="Genomic_DNA"/>
</dbReference>
<dbReference type="PROSITE" id="PS00188">
    <property type="entry name" value="BIOTIN"/>
    <property type="match status" value="1"/>
</dbReference>
<dbReference type="PROSITE" id="PS50968">
    <property type="entry name" value="BIOTINYL_LIPOYL"/>
    <property type="match status" value="1"/>
</dbReference>
<dbReference type="GO" id="GO:0003989">
    <property type="term" value="F:acetyl-CoA carboxylase activity"/>
    <property type="evidence" value="ECO:0007669"/>
    <property type="project" value="InterPro"/>
</dbReference>
<dbReference type="RefSeq" id="WP_056961740.1">
    <property type="nucleotide sequence ID" value="NZ_AZFQ01000054.1"/>
</dbReference>
<keyword evidence="6 8" id="KW-0275">Fatty acid biosynthesis</keyword>
<dbReference type="Gene3D" id="2.40.50.100">
    <property type="match status" value="1"/>
</dbReference>
<evidence type="ECO:0000313" key="11">
    <source>
        <dbReference type="EMBL" id="KRL96936.1"/>
    </source>
</evidence>
<sequence length="141" mass="15315">MKIPELPKLTKLFNEAQLTRLELQNEHEHIILEKKPAPSISQLPSTAQTSTSKPGPTPKLPSTTQVVKAPFIGTFYAAASPTESPFVKVGTQVQTGQVLGIIEAMKMMNEIKAPCAGTLAKVLVTNEANVEYDQELFVIAK</sequence>
<evidence type="ECO:0000256" key="1">
    <source>
        <dbReference type="ARBA" id="ARBA00005194"/>
    </source>
</evidence>
<evidence type="ECO:0000256" key="5">
    <source>
        <dbReference type="ARBA" id="ARBA00023098"/>
    </source>
</evidence>
<feature type="compositionally biased region" description="Polar residues" evidence="9">
    <location>
        <begin position="39"/>
        <end position="63"/>
    </location>
</feature>
<dbReference type="PATRIC" id="fig|1423801.4.peg.1920"/>
<dbReference type="Proteomes" id="UP000051166">
    <property type="component" value="Unassembled WGS sequence"/>
</dbReference>
<dbReference type="PRINTS" id="PR01071">
    <property type="entry name" value="ACOABIOTINCC"/>
</dbReference>
<keyword evidence="3 8" id="KW-0444">Lipid biosynthesis</keyword>
<evidence type="ECO:0000256" key="7">
    <source>
        <dbReference type="ARBA" id="ARBA00023267"/>
    </source>
</evidence>
<dbReference type="PANTHER" id="PTHR45266">
    <property type="entry name" value="OXALOACETATE DECARBOXYLASE ALPHA CHAIN"/>
    <property type="match status" value="1"/>
</dbReference>
<dbReference type="InterPro" id="IPR050709">
    <property type="entry name" value="Biotin_Carboxyl_Carrier/Decarb"/>
</dbReference>
<feature type="domain" description="Lipoyl-binding" evidence="10">
    <location>
        <begin position="64"/>
        <end position="140"/>
    </location>
</feature>
<keyword evidence="7 8" id="KW-0092">Biotin</keyword>
<name>A0A0R1V1A5_9LACO</name>
<comment type="pathway">
    <text evidence="1 8">Lipid metabolism; fatty acid biosynthesis.</text>
</comment>
<comment type="caution">
    <text evidence="11">The sequence shown here is derived from an EMBL/GenBank/DDBJ whole genome shotgun (WGS) entry which is preliminary data.</text>
</comment>
<proteinExistence type="predicted"/>
<dbReference type="InterPro" id="IPR001249">
    <property type="entry name" value="AcCoA_biotinCC"/>
</dbReference>
<gene>
    <name evidence="11" type="ORF">FD50_GL001878</name>
</gene>